<feature type="transmembrane region" description="Helical" evidence="1">
    <location>
        <begin position="137"/>
        <end position="159"/>
    </location>
</feature>
<proteinExistence type="predicted"/>
<name>F0SVK3_SYNGF</name>
<evidence type="ECO:0000256" key="1">
    <source>
        <dbReference type="SAM" id="Phobius"/>
    </source>
</evidence>
<organism evidence="2 3">
    <name type="scientific">Syntrophobotulus glycolicus (strain DSM 8271 / FlGlyR)</name>
    <dbReference type="NCBI Taxonomy" id="645991"/>
    <lineage>
        <taxon>Bacteria</taxon>
        <taxon>Bacillati</taxon>
        <taxon>Bacillota</taxon>
        <taxon>Clostridia</taxon>
        <taxon>Eubacteriales</taxon>
        <taxon>Desulfitobacteriaceae</taxon>
        <taxon>Syntrophobotulus</taxon>
    </lineage>
</organism>
<sequence length="245" mass="28258">MKSIHKILCKSLFSSRRLYLLLLPLVGIGAWYSYEYSKVANQAQDGGQLSFAIYHSIFQSIIVLCIIIPSFLVIIEFINVNLDKCEVLLKYKNIRKWWADKNWGICLFSLIYIVIINAIVIAVIIFSGHGSQLNVNFLRYMFLGGLFQFLGFLILGNIYSIALLQIQHPSAGFFIAYAVIVLLDIIRDVSESLLTFDFVTLEEYMFLMSNKVNLWHGLWLLLIFMLLYQLGLSISRGKDIYWGER</sequence>
<evidence type="ECO:0000313" key="3">
    <source>
        <dbReference type="Proteomes" id="UP000007488"/>
    </source>
</evidence>
<keyword evidence="3" id="KW-1185">Reference proteome</keyword>
<dbReference type="STRING" id="645991.Sgly_0108"/>
<gene>
    <name evidence="2" type="ordered locus">Sgly_0108</name>
</gene>
<dbReference type="eggNOG" id="ENOG5033Z96">
    <property type="taxonomic scope" value="Bacteria"/>
</dbReference>
<dbReference type="HOGENOM" id="CLU_1133146_0_0_9"/>
<feature type="transmembrane region" description="Helical" evidence="1">
    <location>
        <begin position="18"/>
        <end position="34"/>
    </location>
</feature>
<keyword evidence="1" id="KW-0812">Transmembrane</keyword>
<dbReference type="KEGG" id="sgy:Sgly_0108"/>
<dbReference type="Proteomes" id="UP000007488">
    <property type="component" value="Chromosome"/>
</dbReference>
<evidence type="ECO:0008006" key="4">
    <source>
        <dbReference type="Google" id="ProtNLM"/>
    </source>
</evidence>
<feature type="transmembrane region" description="Helical" evidence="1">
    <location>
        <begin position="103"/>
        <end position="125"/>
    </location>
</feature>
<feature type="transmembrane region" description="Helical" evidence="1">
    <location>
        <begin position="171"/>
        <end position="187"/>
    </location>
</feature>
<evidence type="ECO:0000313" key="2">
    <source>
        <dbReference type="EMBL" id="ADY54479.1"/>
    </source>
</evidence>
<reference evidence="2 3" key="1">
    <citation type="journal article" date="2011" name="Stand. Genomic Sci.">
        <title>Complete genome sequence of Syntrophobotulus glycolicus type strain (FlGlyR).</title>
        <authorList>
            <person name="Han C."/>
            <person name="Mwirichia R."/>
            <person name="Chertkov O."/>
            <person name="Held B."/>
            <person name="Lapidus A."/>
            <person name="Nolan M."/>
            <person name="Lucas S."/>
            <person name="Hammon N."/>
            <person name="Deshpande S."/>
            <person name="Cheng J.F."/>
            <person name="Tapia R."/>
            <person name="Goodwin L."/>
            <person name="Pitluck S."/>
            <person name="Huntemann M."/>
            <person name="Liolios K."/>
            <person name="Ivanova N."/>
            <person name="Pagani I."/>
            <person name="Mavromatis K."/>
            <person name="Ovchinikova G."/>
            <person name="Pati A."/>
            <person name="Chen A."/>
            <person name="Palaniappan K."/>
            <person name="Land M."/>
            <person name="Hauser L."/>
            <person name="Brambilla E.M."/>
            <person name="Rohde M."/>
            <person name="Spring S."/>
            <person name="Sikorski J."/>
            <person name="Goker M."/>
            <person name="Woyke T."/>
            <person name="Bristow J."/>
            <person name="Eisen J.A."/>
            <person name="Markowitz V."/>
            <person name="Hugenholtz P."/>
            <person name="Kyrpides N.C."/>
            <person name="Klenk H.P."/>
            <person name="Detter J.C."/>
        </authorList>
    </citation>
    <scope>NUCLEOTIDE SEQUENCE [LARGE SCALE GENOMIC DNA]</scope>
    <source>
        <strain evidence="3">DSM 8271 / FlGlyR</strain>
    </source>
</reference>
<reference evidence="3" key="2">
    <citation type="submission" date="2011-02" db="EMBL/GenBank/DDBJ databases">
        <title>The complete genome of Syntrophobotulus glycolicus DSM 8271.</title>
        <authorList>
            <person name="Lucas S."/>
            <person name="Copeland A."/>
            <person name="Lapidus A."/>
            <person name="Bruce D."/>
            <person name="Goodwin L."/>
            <person name="Pitluck S."/>
            <person name="Kyrpides N."/>
            <person name="Mavromatis K."/>
            <person name="Pagani I."/>
            <person name="Ivanova N."/>
            <person name="Mikhailova N."/>
            <person name="Chertkov O."/>
            <person name="Held B."/>
            <person name="Detter J.C."/>
            <person name="Tapia R."/>
            <person name="Han C."/>
            <person name="Land M."/>
            <person name="Hauser L."/>
            <person name="Markowitz V."/>
            <person name="Cheng J.-F."/>
            <person name="Hugenholtz P."/>
            <person name="Woyke T."/>
            <person name="Wu D."/>
            <person name="Spring S."/>
            <person name="Schroeder M."/>
            <person name="Brambilla E."/>
            <person name="Klenk H.-P."/>
            <person name="Eisen J.A."/>
        </authorList>
    </citation>
    <scope>NUCLEOTIDE SEQUENCE [LARGE SCALE GENOMIC DNA]</scope>
    <source>
        <strain evidence="3">DSM 8271 / FlGlyR</strain>
    </source>
</reference>
<feature type="transmembrane region" description="Helical" evidence="1">
    <location>
        <begin position="214"/>
        <end position="235"/>
    </location>
</feature>
<keyword evidence="1" id="KW-1133">Transmembrane helix</keyword>
<keyword evidence="1" id="KW-0472">Membrane</keyword>
<protein>
    <recommendedName>
        <fullName evidence="4">ABC-2 family transporter protein</fullName>
    </recommendedName>
</protein>
<dbReference type="EMBL" id="CP002547">
    <property type="protein sequence ID" value="ADY54479.1"/>
    <property type="molecule type" value="Genomic_DNA"/>
</dbReference>
<accession>F0SVK3</accession>
<feature type="transmembrane region" description="Helical" evidence="1">
    <location>
        <begin position="54"/>
        <end position="82"/>
    </location>
</feature>
<dbReference type="AlphaFoldDB" id="F0SVK3"/>